<gene>
    <name evidence="2" type="ORF">Poly59_48960</name>
</gene>
<dbReference type="OrthoDB" id="5480874at2"/>
<dbReference type="Pfam" id="PF03417">
    <property type="entry name" value="AAT"/>
    <property type="match status" value="1"/>
</dbReference>
<keyword evidence="3" id="KW-1185">Reference proteome</keyword>
<keyword evidence="2" id="KW-0808">Transferase</keyword>
<dbReference type="InterPro" id="IPR047794">
    <property type="entry name" value="C45_proenzyme-like"/>
</dbReference>
<dbReference type="InterPro" id="IPR029055">
    <property type="entry name" value="Ntn_hydrolases_N"/>
</dbReference>
<dbReference type="EMBL" id="SJPX01000005">
    <property type="protein sequence ID" value="TWU48052.1"/>
    <property type="molecule type" value="Genomic_DNA"/>
</dbReference>
<evidence type="ECO:0000259" key="1">
    <source>
        <dbReference type="Pfam" id="PF03417"/>
    </source>
</evidence>
<dbReference type="Proteomes" id="UP000317977">
    <property type="component" value="Unassembled WGS sequence"/>
</dbReference>
<comment type="caution">
    <text evidence="2">The sequence shown here is derived from an EMBL/GenBank/DDBJ whole genome shotgun (WGS) entry which is preliminary data.</text>
</comment>
<evidence type="ECO:0000313" key="3">
    <source>
        <dbReference type="Proteomes" id="UP000317977"/>
    </source>
</evidence>
<dbReference type="NCBIfam" id="NF040521">
    <property type="entry name" value="C45_proenzyme"/>
    <property type="match status" value="1"/>
</dbReference>
<accession>A0A5C6EGD6</accession>
<proteinExistence type="predicted"/>
<dbReference type="RefSeq" id="WP_146536474.1">
    <property type="nucleotide sequence ID" value="NZ_SJPX01000005.1"/>
</dbReference>
<dbReference type="AlphaFoldDB" id="A0A5C6EGD6"/>
<organism evidence="2 3">
    <name type="scientific">Rubripirellula reticaptiva</name>
    <dbReference type="NCBI Taxonomy" id="2528013"/>
    <lineage>
        <taxon>Bacteria</taxon>
        <taxon>Pseudomonadati</taxon>
        <taxon>Planctomycetota</taxon>
        <taxon>Planctomycetia</taxon>
        <taxon>Pirellulales</taxon>
        <taxon>Pirellulaceae</taxon>
        <taxon>Rubripirellula</taxon>
    </lineage>
</organism>
<reference evidence="2 3" key="1">
    <citation type="submission" date="2019-02" db="EMBL/GenBank/DDBJ databases">
        <title>Deep-cultivation of Planctomycetes and their phenomic and genomic characterization uncovers novel biology.</title>
        <authorList>
            <person name="Wiegand S."/>
            <person name="Jogler M."/>
            <person name="Boedeker C."/>
            <person name="Pinto D."/>
            <person name="Vollmers J."/>
            <person name="Rivas-Marin E."/>
            <person name="Kohn T."/>
            <person name="Peeters S.H."/>
            <person name="Heuer A."/>
            <person name="Rast P."/>
            <person name="Oberbeckmann S."/>
            <person name="Bunk B."/>
            <person name="Jeske O."/>
            <person name="Meyerdierks A."/>
            <person name="Storesund J.E."/>
            <person name="Kallscheuer N."/>
            <person name="Luecker S."/>
            <person name="Lage O.M."/>
            <person name="Pohl T."/>
            <person name="Merkel B.J."/>
            <person name="Hornburger P."/>
            <person name="Mueller R.-W."/>
            <person name="Bruemmer F."/>
            <person name="Labrenz M."/>
            <person name="Spormann A.M."/>
            <person name="Op Den Camp H."/>
            <person name="Overmann J."/>
            <person name="Amann R."/>
            <person name="Jetten M.S.M."/>
            <person name="Mascher T."/>
            <person name="Medema M.H."/>
            <person name="Devos D.P."/>
            <person name="Kaster A.-K."/>
            <person name="Ovreas L."/>
            <person name="Rohde M."/>
            <person name="Galperin M.Y."/>
            <person name="Jogler C."/>
        </authorList>
    </citation>
    <scope>NUCLEOTIDE SEQUENCE [LARGE SCALE GENOMIC DNA]</scope>
    <source>
        <strain evidence="2 3">Poly59</strain>
    </source>
</reference>
<name>A0A5C6EGD6_9BACT</name>
<protein>
    <submittedName>
        <fullName evidence="2">Acyl-coenzyme A:6-aminopenicillanic acid acyl-transferase</fullName>
    </submittedName>
</protein>
<evidence type="ECO:0000313" key="2">
    <source>
        <dbReference type="EMBL" id="TWU48052.1"/>
    </source>
</evidence>
<feature type="domain" description="Peptidase C45 hydrolase" evidence="1">
    <location>
        <begin position="98"/>
        <end position="300"/>
    </location>
</feature>
<dbReference type="InterPro" id="IPR005079">
    <property type="entry name" value="Peptidase_C45_hydrolase"/>
</dbReference>
<dbReference type="SUPFAM" id="SSF56235">
    <property type="entry name" value="N-terminal nucleophile aminohydrolases (Ntn hydrolases)"/>
    <property type="match status" value="1"/>
</dbReference>
<sequence length="322" mass="36662">MSVIFQAVSESTPGPKWQSFFERLWPSYHLWFLKQGDQARPTYLACETAMKKHLPELLPLYFQLVELGGGSDAAARFLSLYCPTPYMSGCSQAVWTRDESFLIRNYDYSSKLWEATLLRTCWNGKQVMAMSDCAWGVLDGMNEDGLAVSLAFGGRRTLGVGFGIPLVLRYILEFCDTTAQATDVLRRVPSHMAYNVTVLDRKGAHATVFVSPDRDIVVSRRKLATNHQGTVDWPEHERATASLDRAHVLSVRLQDPNETHERFVSRFLEPPLYQFNHQAGWGTLYTTTYNPARGVFTCRWPGYCLERTFENFAEQAVSLRFT</sequence>
<dbReference type="Gene3D" id="3.60.60.10">
    <property type="entry name" value="Penicillin V Acylase, Chain A"/>
    <property type="match status" value="1"/>
</dbReference>
<dbReference type="GO" id="GO:0016740">
    <property type="term" value="F:transferase activity"/>
    <property type="evidence" value="ECO:0007669"/>
    <property type="project" value="UniProtKB-KW"/>
</dbReference>